<feature type="compositionally biased region" description="Basic and acidic residues" evidence="1">
    <location>
        <begin position="106"/>
        <end position="124"/>
    </location>
</feature>
<evidence type="ECO:0000313" key="3">
    <source>
        <dbReference type="Proteomes" id="UP000509510"/>
    </source>
</evidence>
<dbReference type="RefSeq" id="XP_035349620.1">
    <property type="nucleotide sequence ID" value="XM_035493727.1"/>
</dbReference>
<keyword evidence="3" id="KW-1185">Reference proteome</keyword>
<dbReference type="Proteomes" id="UP000509510">
    <property type="component" value="Chromosome VI"/>
</dbReference>
<gene>
    <name evidence="2" type="ORF">TRUGW13939_10616</name>
</gene>
<accession>A0A7H8RAX1</accession>
<reference evidence="3" key="1">
    <citation type="submission" date="2020-06" db="EMBL/GenBank/DDBJ databases">
        <title>A chromosome-scale genome assembly of Talaromyces rugulosus W13939.</title>
        <authorList>
            <person name="Wang B."/>
            <person name="Guo L."/>
            <person name="Ye K."/>
            <person name="Wang L."/>
        </authorList>
    </citation>
    <scope>NUCLEOTIDE SEQUENCE [LARGE SCALE GENOMIC DNA]</scope>
    <source>
        <strain evidence="3">W13939</strain>
    </source>
</reference>
<dbReference type="EMBL" id="CP055903">
    <property type="protein sequence ID" value="QKX63446.1"/>
    <property type="molecule type" value="Genomic_DNA"/>
</dbReference>
<dbReference type="AlphaFoldDB" id="A0A7H8RAX1"/>
<dbReference type="GeneID" id="55998095"/>
<feature type="compositionally biased region" description="Polar residues" evidence="1">
    <location>
        <begin position="84"/>
        <end position="100"/>
    </location>
</feature>
<protein>
    <submittedName>
        <fullName evidence="2">Uncharacterized protein</fullName>
    </submittedName>
</protein>
<sequence>MDLDGNSGSELSEVLDDQELRRMQVELENNDEAEKNTNQETKKTRQSKHTAQVSGLTDRKKKAQEIEEPQLQTLRKLYFGPSIPDQSTSNNPNPRPSTTGSKKRKHDDEDGKNDDRKYHEERPSGKGKQRAEGSFSTKYNLRDRSRQVPGEVWCPDFKYWVNPCWEFGPELTTQDVIRRLGRRL</sequence>
<evidence type="ECO:0000313" key="2">
    <source>
        <dbReference type="EMBL" id="QKX63446.1"/>
    </source>
</evidence>
<feature type="region of interest" description="Disordered" evidence="1">
    <location>
        <begin position="1"/>
        <end position="146"/>
    </location>
</feature>
<evidence type="ECO:0000256" key="1">
    <source>
        <dbReference type="SAM" id="MobiDB-lite"/>
    </source>
</evidence>
<organism evidence="2 3">
    <name type="scientific">Talaromyces rugulosus</name>
    <name type="common">Penicillium rugulosum</name>
    <dbReference type="NCBI Taxonomy" id="121627"/>
    <lineage>
        <taxon>Eukaryota</taxon>
        <taxon>Fungi</taxon>
        <taxon>Dikarya</taxon>
        <taxon>Ascomycota</taxon>
        <taxon>Pezizomycotina</taxon>
        <taxon>Eurotiomycetes</taxon>
        <taxon>Eurotiomycetidae</taxon>
        <taxon>Eurotiales</taxon>
        <taxon>Trichocomaceae</taxon>
        <taxon>Talaromyces</taxon>
        <taxon>Talaromyces sect. Islandici</taxon>
    </lineage>
</organism>
<feature type="compositionally biased region" description="Polar residues" evidence="1">
    <location>
        <begin position="1"/>
        <end position="10"/>
    </location>
</feature>
<feature type="compositionally biased region" description="Basic and acidic residues" evidence="1">
    <location>
        <begin position="32"/>
        <end position="43"/>
    </location>
</feature>
<proteinExistence type="predicted"/>
<dbReference type="KEGG" id="trg:TRUGW13939_10616"/>
<name>A0A7H8RAX1_TALRU</name>